<sequence>MPLLVREPLPETPEQRTLLQELDNFSHVIAVSPFAANLLLDHIDNWWPQIPLGLQWYGVGSGTSSVFARHGLKARQPKQGWTSEALLELPSLQSLAGDKVLLARGEQGRELIRQTLEQRGAKVSVMPLYRRAQPYYPPEQVDEIFGDFRPEVVIALSGETLNNLNALAPDYHASLHRILVVVPAERVARQAEESGFQNLMVPDGLDDQNLVISVASTLAAKR</sequence>
<keyword evidence="12" id="KW-1185">Reference proteome</keyword>
<comment type="function">
    <text evidence="6 9">Catalyzes cyclization of the linear tetrapyrrole, hydroxymethylbilane, to the macrocyclic uroporphyrinogen III.</text>
</comment>
<dbReference type="GO" id="GO:0006780">
    <property type="term" value="P:uroporphyrinogen III biosynthetic process"/>
    <property type="evidence" value="ECO:0007669"/>
    <property type="project" value="UniProtKB-UniRule"/>
</dbReference>
<evidence type="ECO:0000259" key="10">
    <source>
        <dbReference type="Pfam" id="PF02602"/>
    </source>
</evidence>
<evidence type="ECO:0000256" key="1">
    <source>
        <dbReference type="ARBA" id="ARBA00004772"/>
    </source>
</evidence>
<evidence type="ECO:0000256" key="9">
    <source>
        <dbReference type="RuleBase" id="RU366031"/>
    </source>
</evidence>
<keyword evidence="5 9" id="KW-0627">Porphyrin biosynthesis</keyword>
<dbReference type="Pfam" id="PF02602">
    <property type="entry name" value="HEM4"/>
    <property type="match status" value="1"/>
</dbReference>
<dbReference type="SUPFAM" id="SSF69618">
    <property type="entry name" value="HemD-like"/>
    <property type="match status" value="1"/>
</dbReference>
<dbReference type="Proteomes" id="UP000265903">
    <property type="component" value="Unassembled WGS sequence"/>
</dbReference>
<dbReference type="InterPro" id="IPR039793">
    <property type="entry name" value="UROS/Hem4"/>
</dbReference>
<evidence type="ECO:0000256" key="4">
    <source>
        <dbReference type="ARBA" id="ARBA00023239"/>
    </source>
</evidence>
<dbReference type="GO" id="GO:0004852">
    <property type="term" value="F:uroporphyrinogen-III synthase activity"/>
    <property type="evidence" value="ECO:0007669"/>
    <property type="project" value="UniProtKB-UniRule"/>
</dbReference>
<evidence type="ECO:0000256" key="2">
    <source>
        <dbReference type="ARBA" id="ARBA00008133"/>
    </source>
</evidence>
<dbReference type="AlphaFoldDB" id="A0A3M2RBF9"/>
<dbReference type="InterPro" id="IPR036108">
    <property type="entry name" value="4pyrrol_syn_uPrphyn_synt_sf"/>
</dbReference>
<name>A0A3M2RBF9_9GAMM</name>
<feature type="domain" description="Tetrapyrrole biosynthesis uroporphyrinogen III synthase" evidence="10">
    <location>
        <begin position="2"/>
        <end position="210"/>
    </location>
</feature>
<dbReference type="InterPro" id="IPR003754">
    <property type="entry name" value="4pyrrol_synth_uPrphyn_synth"/>
</dbReference>
<evidence type="ECO:0000256" key="8">
    <source>
        <dbReference type="ARBA" id="ARBA00048617"/>
    </source>
</evidence>
<evidence type="ECO:0000313" key="11">
    <source>
        <dbReference type="EMBL" id="RMJ02608.1"/>
    </source>
</evidence>
<keyword evidence="4 9" id="KW-0456">Lyase</keyword>
<dbReference type="PANTHER" id="PTHR38042">
    <property type="entry name" value="UROPORPHYRINOGEN-III SYNTHASE, CHLOROPLASTIC"/>
    <property type="match status" value="1"/>
</dbReference>
<comment type="caution">
    <text evidence="11">The sequence shown here is derived from an EMBL/GenBank/DDBJ whole genome shotgun (WGS) entry which is preliminary data.</text>
</comment>
<organism evidence="11 12">
    <name type="scientific">Marinobacter litoralis</name>
    <dbReference type="NCBI Taxonomy" id="187981"/>
    <lineage>
        <taxon>Bacteria</taxon>
        <taxon>Pseudomonadati</taxon>
        <taxon>Pseudomonadota</taxon>
        <taxon>Gammaproteobacteria</taxon>
        <taxon>Pseudomonadales</taxon>
        <taxon>Marinobacteraceae</taxon>
        <taxon>Marinobacter</taxon>
    </lineage>
</organism>
<dbReference type="EC" id="4.2.1.75" evidence="3 9"/>
<dbReference type="PANTHER" id="PTHR38042:SF1">
    <property type="entry name" value="UROPORPHYRINOGEN-III SYNTHASE, CHLOROPLASTIC"/>
    <property type="match status" value="1"/>
</dbReference>
<evidence type="ECO:0000313" key="12">
    <source>
        <dbReference type="Proteomes" id="UP000265903"/>
    </source>
</evidence>
<accession>A0A3M2RBF9</accession>
<dbReference type="EMBL" id="QMDL01000003">
    <property type="protein sequence ID" value="RMJ02608.1"/>
    <property type="molecule type" value="Genomic_DNA"/>
</dbReference>
<evidence type="ECO:0000256" key="7">
    <source>
        <dbReference type="ARBA" id="ARBA00040167"/>
    </source>
</evidence>
<evidence type="ECO:0000256" key="5">
    <source>
        <dbReference type="ARBA" id="ARBA00023244"/>
    </source>
</evidence>
<comment type="similarity">
    <text evidence="2 9">Belongs to the uroporphyrinogen-III synthase family.</text>
</comment>
<dbReference type="CDD" id="cd06578">
    <property type="entry name" value="HemD"/>
    <property type="match status" value="1"/>
</dbReference>
<dbReference type="UniPathway" id="UPA00251">
    <property type="reaction ID" value="UER00320"/>
</dbReference>
<gene>
    <name evidence="11" type="primary">hemD</name>
    <name evidence="11" type="ORF">DOQ08_02071</name>
</gene>
<evidence type="ECO:0000256" key="3">
    <source>
        <dbReference type="ARBA" id="ARBA00013109"/>
    </source>
</evidence>
<comment type="catalytic activity">
    <reaction evidence="8 9">
        <text>hydroxymethylbilane = uroporphyrinogen III + H2O</text>
        <dbReference type="Rhea" id="RHEA:18965"/>
        <dbReference type="ChEBI" id="CHEBI:15377"/>
        <dbReference type="ChEBI" id="CHEBI:57308"/>
        <dbReference type="ChEBI" id="CHEBI:57845"/>
        <dbReference type="EC" id="4.2.1.75"/>
    </reaction>
</comment>
<proteinExistence type="inferred from homology"/>
<protein>
    <recommendedName>
        <fullName evidence="7 9">Uroporphyrinogen-III synthase</fullName>
        <ecNumber evidence="3 9">4.2.1.75</ecNumber>
    </recommendedName>
</protein>
<evidence type="ECO:0000256" key="6">
    <source>
        <dbReference type="ARBA" id="ARBA00037589"/>
    </source>
</evidence>
<reference evidence="11 12" key="1">
    <citation type="submission" date="2018-08" db="EMBL/GenBank/DDBJ databases">
        <title>Whole Genome Sequence of the Moderate Halophilic Marine Bacterium Marinobacter litoralis Sw-45.</title>
        <authorList>
            <person name="Musa H."/>
        </authorList>
    </citation>
    <scope>NUCLEOTIDE SEQUENCE [LARGE SCALE GENOMIC DNA]</scope>
    <source>
        <strain evidence="11 12">Sw-45</strain>
    </source>
</reference>
<dbReference type="Gene3D" id="3.40.50.10090">
    <property type="match status" value="2"/>
</dbReference>
<dbReference type="GO" id="GO:0006782">
    <property type="term" value="P:protoporphyrinogen IX biosynthetic process"/>
    <property type="evidence" value="ECO:0007669"/>
    <property type="project" value="UniProtKB-UniRule"/>
</dbReference>
<comment type="pathway">
    <text evidence="1 9">Porphyrin-containing compound metabolism; protoporphyrin-IX biosynthesis; coproporphyrinogen-III from 5-aminolevulinate: step 3/4.</text>
</comment>